<feature type="chain" id="PRO_5042018833" description="Peptidase A1 domain-containing protein" evidence="6">
    <location>
        <begin position="16"/>
        <end position="402"/>
    </location>
</feature>
<reference evidence="8" key="1">
    <citation type="submission" date="2020-05" db="EMBL/GenBank/DDBJ databases">
        <title>Phylogenomic resolution of chytrid fungi.</title>
        <authorList>
            <person name="Stajich J.E."/>
            <person name="Amses K."/>
            <person name="Simmons R."/>
            <person name="Seto K."/>
            <person name="Myers J."/>
            <person name="Bonds A."/>
            <person name="Quandt C.A."/>
            <person name="Barry K."/>
            <person name="Liu P."/>
            <person name="Grigoriev I."/>
            <person name="Longcore J.E."/>
            <person name="James T.Y."/>
        </authorList>
    </citation>
    <scope>NUCLEOTIDE SEQUENCE</scope>
    <source>
        <strain evidence="8">PLAUS21</strain>
    </source>
</reference>
<dbReference type="Pfam" id="PF00026">
    <property type="entry name" value="Asp"/>
    <property type="match status" value="1"/>
</dbReference>
<organism evidence="8 9">
    <name type="scientific">Boothiomyces macroporosus</name>
    <dbReference type="NCBI Taxonomy" id="261099"/>
    <lineage>
        <taxon>Eukaryota</taxon>
        <taxon>Fungi</taxon>
        <taxon>Fungi incertae sedis</taxon>
        <taxon>Chytridiomycota</taxon>
        <taxon>Chytridiomycota incertae sedis</taxon>
        <taxon>Chytridiomycetes</taxon>
        <taxon>Rhizophydiales</taxon>
        <taxon>Terramycetaceae</taxon>
        <taxon>Boothiomyces</taxon>
    </lineage>
</organism>
<dbReference type="PRINTS" id="PR00792">
    <property type="entry name" value="PEPSIN"/>
</dbReference>
<dbReference type="CDD" id="cd05471">
    <property type="entry name" value="pepsin_like"/>
    <property type="match status" value="1"/>
</dbReference>
<feature type="active site" evidence="3">
    <location>
        <position position="283"/>
    </location>
</feature>
<dbReference type="PROSITE" id="PS51767">
    <property type="entry name" value="PEPTIDASE_A1"/>
    <property type="match status" value="1"/>
</dbReference>
<dbReference type="GO" id="GO:0006508">
    <property type="term" value="P:proteolysis"/>
    <property type="evidence" value="ECO:0007669"/>
    <property type="project" value="UniProtKB-KW"/>
</dbReference>
<name>A0AAD5YAY8_9FUNG</name>
<dbReference type="PROSITE" id="PS00141">
    <property type="entry name" value="ASP_PROTEASE"/>
    <property type="match status" value="1"/>
</dbReference>
<dbReference type="InterPro" id="IPR001969">
    <property type="entry name" value="Aspartic_peptidase_AS"/>
</dbReference>
<proteinExistence type="inferred from homology"/>
<keyword evidence="2 5" id="KW-0064">Aspartyl protease</keyword>
<evidence type="ECO:0000313" key="8">
    <source>
        <dbReference type="EMBL" id="KAJ3261677.1"/>
    </source>
</evidence>
<feature type="active site" evidence="3">
    <location>
        <position position="91"/>
    </location>
</feature>
<evidence type="ECO:0000256" key="5">
    <source>
        <dbReference type="RuleBase" id="RU000454"/>
    </source>
</evidence>
<keyword evidence="9" id="KW-1185">Reference proteome</keyword>
<evidence type="ECO:0000256" key="2">
    <source>
        <dbReference type="ARBA" id="ARBA00022750"/>
    </source>
</evidence>
<dbReference type="SUPFAM" id="SSF50630">
    <property type="entry name" value="Acid proteases"/>
    <property type="match status" value="1"/>
</dbReference>
<evidence type="ECO:0000256" key="6">
    <source>
        <dbReference type="SAM" id="SignalP"/>
    </source>
</evidence>
<dbReference type="PANTHER" id="PTHR47966:SF51">
    <property type="entry name" value="BETA-SITE APP-CLEAVING ENZYME, ISOFORM A-RELATED"/>
    <property type="match status" value="1"/>
</dbReference>
<dbReference type="InterPro" id="IPR001461">
    <property type="entry name" value="Aspartic_peptidase_A1"/>
</dbReference>
<dbReference type="EMBL" id="JADGKB010000004">
    <property type="protein sequence ID" value="KAJ3261677.1"/>
    <property type="molecule type" value="Genomic_DNA"/>
</dbReference>
<evidence type="ECO:0000259" key="7">
    <source>
        <dbReference type="PROSITE" id="PS51767"/>
    </source>
</evidence>
<dbReference type="GO" id="GO:0004190">
    <property type="term" value="F:aspartic-type endopeptidase activity"/>
    <property type="evidence" value="ECO:0007669"/>
    <property type="project" value="UniProtKB-KW"/>
</dbReference>
<keyword evidence="5" id="KW-0645">Protease</keyword>
<feature type="disulfide bond" evidence="4">
    <location>
        <begin position="104"/>
        <end position="111"/>
    </location>
</feature>
<protein>
    <recommendedName>
        <fullName evidence="7">Peptidase A1 domain-containing protein</fullName>
    </recommendedName>
</protein>
<comment type="similarity">
    <text evidence="1 5">Belongs to the peptidase A1 family.</text>
</comment>
<evidence type="ECO:0000313" key="9">
    <source>
        <dbReference type="Proteomes" id="UP001210925"/>
    </source>
</evidence>
<comment type="caution">
    <text evidence="8">The sequence shown here is derived from an EMBL/GenBank/DDBJ whole genome shotgun (WGS) entry which is preliminary data.</text>
</comment>
<dbReference type="Gene3D" id="2.40.70.10">
    <property type="entry name" value="Acid Proteases"/>
    <property type="match status" value="2"/>
</dbReference>
<evidence type="ECO:0000256" key="1">
    <source>
        <dbReference type="ARBA" id="ARBA00007447"/>
    </source>
</evidence>
<accession>A0AAD5YAY8</accession>
<keyword evidence="4" id="KW-1015">Disulfide bond</keyword>
<sequence>MVNFIQLSFALAVSAAPAAHQPTTLNIFRVVDSAKSPLENHLTGLHHTLNKLAKGKPAKTVSPQLTNLAGNMLYSAQVTMGNGQSLTADLDTGSSDIWFKSSQCQSSDNSCQFGKKIDTSDSSFSPLNQQFDIGYLDGSKATCDIYTGPVTLGGLTVNVPFGAATTLTKFNSGSDTDGLFGMGFNGESEIANQLGGKSANFFDLLNFPKTQNLFSFYLSNSADGDFGEVTLGGADKKKYTGAISYFPLVSTTEWAFSIKGMTYSVGSGTPKKASISATQAIPDTGTSLLMLEKSVADSVNKDLGATYDQTNDVYMIDCGVAKTGKPLTFTLNKKSFKIPASIYVVDAGTDDKTGKKICMSGIVSGADDSTPVLLGDVFIRAAYTIFDKGNKRVGFAQVVHPH</sequence>
<feature type="domain" description="Peptidase A1" evidence="7">
    <location>
        <begin position="74"/>
        <end position="396"/>
    </location>
</feature>
<dbReference type="InterPro" id="IPR033121">
    <property type="entry name" value="PEPTIDASE_A1"/>
</dbReference>
<dbReference type="AlphaFoldDB" id="A0AAD5YAY8"/>
<dbReference type="PANTHER" id="PTHR47966">
    <property type="entry name" value="BETA-SITE APP-CLEAVING ENZYME, ISOFORM A-RELATED"/>
    <property type="match status" value="1"/>
</dbReference>
<gene>
    <name evidence="8" type="ORF">HK103_004628</name>
</gene>
<dbReference type="Proteomes" id="UP001210925">
    <property type="component" value="Unassembled WGS sequence"/>
</dbReference>
<dbReference type="InterPro" id="IPR034164">
    <property type="entry name" value="Pepsin-like_dom"/>
</dbReference>
<evidence type="ECO:0000256" key="3">
    <source>
        <dbReference type="PIRSR" id="PIRSR601461-1"/>
    </source>
</evidence>
<dbReference type="InterPro" id="IPR021109">
    <property type="entry name" value="Peptidase_aspartic_dom_sf"/>
</dbReference>
<evidence type="ECO:0000256" key="4">
    <source>
        <dbReference type="PIRSR" id="PIRSR601461-2"/>
    </source>
</evidence>
<feature type="signal peptide" evidence="6">
    <location>
        <begin position="1"/>
        <end position="15"/>
    </location>
</feature>
<keyword evidence="6" id="KW-0732">Signal</keyword>
<keyword evidence="5" id="KW-0378">Hydrolase</keyword>